<accession>A0AAP0IPB9</accession>
<keyword evidence="2" id="KW-1185">Reference proteome</keyword>
<name>A0AAP0IPB9_9MAGN</name>
<proteinExistence type="predicted"/>
<sequence>MCLRFSTPSPCSIKSQQISNLTRTTYIPRFPPTPSQLFLRGQTKPYSYHPNSFIPSISLYV</sequence>
<dbReference type="Proteomes" id="UP001419268">
    <property type="component" value="Unassembled WGS sequence"/>
</dbReference>
<evidence type="ECO:0000313" key="1">
    <source>
        <dbReference type="EMBL" id="KAK9119209.1"/>
    </source>
</evidence>
<reference evidence="1 2" key="1">
    <citation type="submission" date="2024-01" db="EMBL/GenBank/DDBJ databases">
        <title>Genome assemblies of Stephania.</title>
        <authorList>
            <person name="Yang L."/>
        </authorList>
    </citation>
    <scope>NUCLEOTIDE SEQUENCE [LARGE SCALE GENOMIC DNA]</scope>
    <source>
        <strain evidence="1">JXDWG</strain>
        <tissue evidence="1">Leaf</tissue>
    </source>
</reference>
<comment type="caution">
    <text evidence="1">The sequence shown here is derived from an EMBL/GenBank/DDBJ whole genome shotgun (WGS) entry which is preliminary data.</text>
</comment>
<dbReference type="AlphaFoldDB" id="A0AAP0IPB9"/>
<protein>
    <submittedName>
        <fullName evidence="1">Uncharacterized protein</fullName>
    </submittedName>
</protein>
<organism evidence="1 2">
    <name type="scientific">Stephania cephalantha</name>
    <dbReference type="NCBI Taxonomy" id="152367"/>
    <lineage>
        <taxon>Eukaryota</taxon>
        <taxon>Viridiplantae</taxon>
        <taxon>Streptophyta</taxon>
        <taxon>Embryophyta</taxon>
        <taxon>Tracheophyta</taxon>
        <taxon>Spermatophyta</taxon>
        <taxon>Magnoliopsida</taxon>
        <taxon>Ranunculales</taxon>
        <taxon>Menispermaceae</taxon>
        <taxon>Menispermoideae</taxon>
        <taxon>Cissampelideae</taxon>
        <taxon>Stephania</taxon>
    </lineage>
</organism>
<gene>
    <name evidence="1" type="ORF">Scep_017302</name>
</gene>
<dbReference type="EMBL" id="JBBNAG010000007">
    <property type="protein sequence ID" value="KAK9119209.1"/>
    <property type="molecule type" value="Genomic_DNA"/>
</dbReference>
<evidence type="ECO:0000313" key="2">
    <source>
        <dbReference type="Proteomes" id="UP001419268"/>
    </source>
</evidence>